<dbReference type="GO" id="GO:0005222">
    <property type="term" value="F:intracellularly cAMP-activated cation channel activity"/>
    <property type="evidence" value="ECO:0007669"/>
    <property type="project" value="TreeGrafter"/>
</dbReference>
<evidence type="ECO:0000313" key="13">
    <source>
        <dbReference type="EMBL" id="KAF0298532.1"/>
    </source>
</evidence>
<feature type="transmembrane region" description="Helical" evidence="11">
    <location>
        <begin position="225"/>
        <end position="247"/>
    </location>
</feature>
<dbReference type="Proteomes" id="UP000440578">
    <property type="component" value="Unassembled WGS sequence"/>
</dbReference>
<dbReference type="Pfam" id="PF00520">
    <property type="entry name" value="Ion_trans"/>
    <property type="match status" value="1"/>
</dbReference>
<feature type="domain" description="Cyclic nucleotide-binding" evidence="12">
    <location>
        <begin position="401"/>
        <end position="519"/>
    </location>
</feature>
<dbReference type="PANTHER" id="PTHR45638:SF11">
    <property type="entry name" value="CYCLIC NUCLEOTIDE-GATED CATION CHANNEL SUBUNIT A"/>
    <property type="match status" value="1"/>
</dbReference>
<dbReference type="OrthoDB" id="421226at2759"/>
<evidence type="ECO:0000256" key="8">
    <source>
        <dbReference type="ARBA" id="ARBA00023303"/>
    </source>
</evidence>
<keyword evidence="5" id="KW-0406">Ion transport</keyword>
<dbReference type="PANTHER" id="PTHR45638">
    <property type="entry name" value="CYCLIC NUCLEOTIDE-GATED CATION CHANNEL SUBUNIT A"/>
    <property type="match status" value="1"/>
</dbReference>
<dbReference type="Pfam" id="PF16526">
    <property type="entry name" value="CLZ"/>
    <property type="match status" value="1"/>
</dbReference>
<keyword evidence="9" id="KW-0175">Coiled coil</keyword>
<evidence type="ECO:0000256" key="6">
    <source>
        <dbReference type="ARBA" id="ARBA00023136"/>
    </source>
</evidence>
<dbReference type="PROSITE" id="PS50042">
    <property type="entry name" value="CNMP_BINDING_3"/>
    <property type="match status" value="1"/>
</dbReference>
<dbReference type="Gene3D" id="2.60.120.10">
    <property type="entry name" value="Jelly Rolls"/>
    <property type="match status" value="1"/>
</dbReference>
<evidence type="ECO:0000256" key="9">
    <source>
        <dbReference type="SAM" id="Coils"/>
    </source>
</evidence>
<protein>
    <submittedName>
        <fullName evidence="13">Cyclic nucleotide-gated cation channel subunit A</fullName>
    </submittedName>
</protein>
<dbReference type="FunFam" id="1.10.287.630:FF:000001">
    <property type="entry name" value="Cyclic nucleotide-gated channel alpha 3"/>
    <property type="match status" value="1"/>
</dbReference>
<dbReference type="CDD" id="cd00038">
    <property type="entry name" value="CAP_ED"/>
    <property type="match status" value="1"/>
</dbReference>
<keyword evidence="8" id="KW-0407">Ion channel</keyword>
<dbReference type="PROSITE" id="PS00889">
    <property type="entry name" value="CNMP_BINDING_2"/>
    <property type="match status" value="1"/>
</dbReference>
<dbReference type="GO" id="GO:0044877">
    <property type="term" value="F:protein-containing complex binding"/>
    <property type="evidence" value="ECO:0007669"/>
    <property type="project" value="TreeGrafter"/>
</dbReference>
<dbReference type="Gene3D" id="1.10.287.70">
    <property type="match status" value="1"/>
</dbReference>
<dbReference type="SUPFAM" id="SSF51206">
    <property type="entry name" value="cAMP-binding domain-like"/>
    <property type="match status" value="1"/>
</dbReference>
<evidence type="ECO:0000256" key="2">
    <source>
        <dbReference type="ARBA" id="ARBA00022448"/>
    </source>
</evidence>
<dbReference type="FunFam" id="1.10.287.70:FF:000030">
    <property type="entry name" value="Cyclic nucleotide-gated channel alpha 3"/>
    <property type="match status" value="1"/>
</dbReference>
<reference evidence="13 14" key="1">
    <citation type="submission" date="2019-07" db="EMBL/GenBank/DDBJ databases">
        <title>Draft genome assembly of a fouling barnacle, Amphibalanus amphitrite (Darwin, 1854): The first reference genome for Thecostraca.</title>
        <authorList>
            <person name="Kim W."/>
        </authorList>
    </citation>
    <scope>NUCLEOTIDE SEQUENCE [LARGE SCALE GENOMIC DNA]</scope>
    <source>
        <strain evidence="13">SNU_AA5</strain>
        <tissue evidence="13">Soma without cirri and trophi</tissue>
    </source>
</reference>
<evidence type="ECO:0000256" key="11">
    <source>
        <dbReference type="SAM" id="Phobius"/>
    </source>
</evidence>
<keyword evidence="14" id="KW-1185">Reference proteome</keyword>
<dbReference type="PROSITE" id="PS00888">
    <property type="entry name" value="CNMP_BINDING_1"/>
    <property type="match status" value="1"/>
</dbReference>
<dbReference type="FunFam" id="2.60.120.10:FF:000002">
    <property type="entry name" value="Cyclic nucleotide gated channel alpha 1a"/>
    <property type="match status" value="1"/>
</dbReference>
<dbReference type="InterPro" id="IPR000595">
    <property type="entry name" value="cNMP-bd_dom"/>
</dbReference>
<sequence>MVSGRKIPPWRLSQVLRSWAGRRPKVVPGSEDGSDSFLEKFTHTVADGDVYGTETGDDKHTFCFGLIPGYFTVDTSKSFHYWWLLVMTLTVLYNLTLIVGRTVFWELQTVAGGVWFTLDYLCDAIYIADMVIKAHECYLEQGLLVRDPVKLRHNYTRSPGFVLDVLSILPTDLLYLYLGTECSFSMPCPFVVRINRVLRYPRMTQFFERTETRTSFPNAFRISKVVLYILVLIHWNACLYFALSYAIGFGTDQWVYRNITPGVNGTLSHQYIYSFYWSTLTLTTIGETPQPVEDVEFVFVTLDFLAGVLIFATVVGNVGSMITNMNRARAEFQSRMDSVKQYMEFRKVGKALERRVIEWFEYLWSNKQSLDEQSILKTLPDKLKAEIAIHVHLEALRQVRLFQDCEPGLLVELVLRLRLQVFGPADYICRKGDVGKEMYIIKRGQVVVVSDDGKTVFATLHAGCVFGEISIMNIPGNKIGNRRTANVRSVGYSDLFCLSKDDLWQTLNDYPEARRSLLERGRQILQKDGLLDEEAAEAEEAADVDEQITHLETEVEKLQSRFSRLMTEYGRSQQALKQRLTSLELALTERDSAGSVRAIDNLLAPRAFDSRRTSVSSMCSWGATPAARSPDITLAVCPPDGSEEAPAESSHRPPSPSGNAAERRRHTD</sequence>
<dbReference type="InterPro" id="IPR018490">
    <property type="entry name" value="cNMP-bd_dom_sf"/>
</dbReference>
<comment type="subcellular location">
    <subcellularLocation>
        <location evidence="1">Membrane</location>
        <topology evidence="1">Multi-pass membrane protein</topology>
    </subcellularLocation>
</comment>
<feature type="transmembrane region" description="Helical" evidence="11">
    <location>
        <begin position="297"/>
        <end position="319"/>
    </location>
</feature>
<keyword evidence="7" id="KW-1071">Ligand-gated ion channel</keyword>
<keyword evidence="3 11" id="KW-0812">Transmembrane</keyword>
<evidence type="ECO:0000256" key="4">
    <source>
        <dbReference type="ARBA" id="ARBA00022989"/>
    </source>
</evidence>
<comment type="caution">
    <text evidence="13">The sequence shown here is derived from an EMBL/GenBank/DDBJ whole genome shotgun (WGS) entry which is preliminary data.</text>
</comment>
<evidence type="ECO:0000313" key="14">
    <source>
        <dbReference type="Proteomes" id="UP000440578"/>
    </source>
</evidence>
<dbReference type="Gene3D" id="1.10.287.630">
    <property type="entry name" value="Helix hairpin bin"/>
    <property type="match status" value="1"/>
</dbReference>
<dbReference type="InterPro" id="IPR032406">
    <property type="entry name" value="CLZ_dom"/>
</dbReference>
<evidence type="ECO:0000256" key="3">
    <source>
        <dbReference type="ARBA" id="ARBA00022692"/>
    </source>
</evidence>
<keyword evidence="2" id="KW-0813">Transport</keyword>
<dbReference type="SMART" id="SM00100">
    <property type="entry name" value="cNMP"/>
    <property type="match status" value="1"/>
</dbReference>
<organism evidence="13 14">
    <name type="scientific">Amphibalanus amphitrite</name>
    <name type="common">Striped barnacle</name>
    <name type="synonym">Balanus amphitrite</name>
    <dbReference type="NCBI Taxonomy" id="1232801"/>
    <lineage>
        <taxon>Eukaryota</taxon>
        <taxon>Metazoa</taxon>
        <taxon>Ecdysozoa</taxon>
        <taxon>Arthropoda</taxon>
        <taxon>Crustacea</taxon>
        <taxon>Multicrustacea</taxon>
        <taxon>Cirripedia</taxon>
        <taxon>Thoracica</taxon>
        <taxon>Thoracicalcarea</taxon>
        <taxon>Balanomorpha</taxon>
        <taxon>Balanoidea</taxon>
        <taxon>Balanidae</taxon>
        <taxon>Amphibalaninae</taxon>
        <taxon>Amphibalanus</taxon>
    </lineage>
</organism>
<name>A0A6A4W687_AMPAM</name>
<dbReference type="InterPro" id="IPR050866">
    <property type="entry name" value="CNG_cation_channel"/>
</dbReference>
<dbReference type="GO" id="GO:0030553">
    <property type="term" value="F:cGMP binding"/>
    <property type="evidence" value="ECO:0007669"/>
    <property type="project" value="TreeGrafter"/>
</dbReference>
<evidence type="ECO:0000256" key="5">
    <source>
        <dbReference type="ARBA" id="ARBA00023065"/>
    </source>
</evidence>
<keyword evidence="4 11" id="KW-1133">Transmembrane helix</keyword>
<feature type="transmembrane region" description="Helical" evidence="11">
    <location>
        <begin position="80"/>
        <end position="99"/>
    </location>
</feature>
<dbReference type="GO" id="GO:0005223">
    <property type="term" value="F:intracellularly cGMP-activated cation channel activity"/>
    <property type="evidence" value="ECO:0007669"/>
    <property type="project" value="TreeGrafter"/>
</dbReference>
<dbReference type="InterPro" id="IPR014710">
    <property type="entry name" value="RmlC-like_jellyroll"/>
</dbReference>
<gene>
    <name evidence="13" type="primary">CngA_1</name>
    <name evidence="13" type="ORF">FJT64_004131</name>
</gene>
<dbReference type="EMBL" id="VIIS01001428">
    <property type="protein sequence ID" value="KAF0298532.1"/>
    <property type="molecule type" value="Genomic_DNA"/>
</dbReference>
<dbReference type="GO" id="GO:0017071">
    <property type="term" value="C:intracellular cyclic nucleotide activated cation channel complex"/>
    <property type="evidence" value="ECO:0007669"/>
    <property type="project" value="TreeGrafter"/>
</dbReference>
<accession>A0A6A4W687</accession>
<dbReference type="InterPro" id="IPR005821">
    <property type="entry name" value="Ion_trans_dom"/>
</dbReference>
<dbReference type="Pfam" id="PF00027">
    <property type="entry name" value="cNMP_binding"/>
    <property type="match status" value="1"/>
</dbReference>
<dbReference type="AlphaFoldDB" id="A0A6A4W687"/>
<feature type="region of interest" description="Disordered" evidence="10">
    <location>
        <begin position="623"/>
        <end position="668"/>
    </location>
</feature>
<evidence type="ECO:0000259" key="12">
    <source>
        <dbReference type="PROSITE" id="PS50042"/>
    </source>
</evidence>
<dbReference type="GO" id="GO:0005886">
    <property type="term" value="C:plasma membrane"/>
    <property type="evidence" value="ECO:0007669"/>
    <property type="project" value="TreeGrafter"/>
</dbReference>
<proteinExistence type="predicted"/>
<keyword evidence="6 11" id="KW-0472">Membrane</keyword>
<evidence type="ECO:0000256" key="1">
    <source>
        <dbReference type="ARBA" id="ARBA00004141"/>
    </source>
</evidence>
<dbReference type="Gene3D" id="1.20.5.300">
    <property type="match status" value="1"/>
</dbReference>
<evidence type="ECO:0000256" key="7">
    <source>
        <dbReference type="ARBA" id="ARBA00023286"/>
    </source>
</evidence>
<feature type="coiled-coil region" evidence="9">
    <location>
        <begin position="541"/>
        <end position="568"/>
    </location>
</feature>
<dbReference type="InterPro" id="IPR018488">
    <property type="entry name" value="cNMP-bd_CS"/>
</dbReference>
<dbReference type="SUPFAM" id="SSF81324">
    <property type="entry name" value="Voltage-gated potassium channels"/>
    <property type="match status" value="1"/>
</dbReference>
<evidence type="ECO:0000256" key="10">
    <source>
        <dbReference type="SAM" id="MobiDB-lite"/>
    </source>
</evidence>